<feature type="domain" description="Bulb-type lectin" evidence="4">
    <location>
        <begin position="167"/>
        <end position="278"/>
    </location>
</feature>
<keyword evidence="2" id="KW-0812">Transmembrane</keyword>
<dbReference type="Proteomes" id="UP000625574">
    <property type="component" value="Unassembled WGS sequence"/>
</dbReference>
<sequence>MKAPFTRKSVTAAVLVASMTLTGVTPATADPLFPPAEIAIADVTDPVADTPEPELTEPVDQSDTDVVEPQENDVIADFVAGLPQLPALPPLPPQLVQVLGVIGGGLIIGLLAMIFGGGGSSGNIANSSPGGLSPEPTSKPTPKPTPQTTTKPKPEPKPTPKPQPKRTSKIVANARLTAGQQLTSENGEYFAAVQDDGNFVIRRTKDRSPIWATGTEKVAGRDAYLRIQKDGNLVLYSGGQARWASDTAGTTARILELGNDGVLRVKGENGHVFWMRPKRKDSSSTKADKVMDRLISQTRGKQVYNHGANQCVALFNHYNENILGHGFISVILARQLYSAAPDSHWEKLPASAKPRRGDVAIWGKGWPWDTEAGHVAMVVSDDGSHVKVWTQNPGAAHEARFTKSYLIGYLRPKL</sequence>
<dbReference type="Gene3D" id="2.90.10.10">
    <property type="entry name" value="Bulb-type lectin domain"/>
    <property type="match status" value="2"/>
</dbReference>
<feature type="compositionally biased region" description="Low complexity" evidence="1">
    <location>
        <begin position="125"/>
        <end position="136"/>
    </location>
</feature>
<dbReference type="RefSeq" id="WP_198736167.1">
    <property type="nucleotide sequence ID" value="NZ_JAEIOT010000007.1"/>
</dbReference>
<proteinExistence type="predicted"/>
<evidence type="ECO:0000313" key="6">
    <source>
        <dbReference type="Proteomes" id="UP000625574"/>
    </source>
</evidence>
<evidence type="ECO:0000259" key="4">
    <source>
        <dbReference type="PROSITE" id="PS50927"/>
    </source>
</evidence>
<dbReference type="Pfam" id="PF05257">
    <property type="entry name" value="CHAP"/>
    <property type="match status" value="1"/>
</dbReference>
<protein>
    <submittedName>
        <fullName evidence="5">CHAP domain-containing protein</fullName>
    </submittedName>
</protein>
<dbReference type="SMART" id="SM00108">
    <property type="entry name" value="B_lectin"/>
    <property type="match status" value="1"/>
</dbReference>
<dbReference type="SUPFAM" id="SSF54001">
    <property type="entry name" value="Cysteine proteinases"/>
    <property type="match status" value="1"/>
</dbReference>
<evidence type="ECO:0000313" key="5">
    <source>
        <dbReference type="EMBL" id="MBI9000746.1"/>
    </source>
</evidence>
<keyword evidence="2" id="KW-1133">Transmembrane helix</keyword>
<evidence type="ECO:0000256" key="2">
    <source>
        <dbReference type="SAM" id="Phobius"/>
    </source>
</evidence>
<name>A0ABS0VVE1_9CORY</name>
<feature type="region of interest" description="Disordered" evidence="1">
    <location>
        <begin position="125"/>
        <end position="167"/>
    </location>
</feature>
<feature type="chain" id="PRO_5045676566" evidence="3">
    <location>
        <begin position="30"/>
        <end position="414"/>
    </location>
</feature>
<dbReference type="PROSITE" id="PS50927">
    <property type="entry name" value="BULB_LECTIN"/>
    <property type="match status" value="1"/>
</dbReference>
<feature type="signal peptide" evidence="3">
    <location>
        <begin position="1"/>
        <end position="29"/>
    </location>
</feature>
<gene>
    <name evidence="5" type="ORF">JDV76_07170</name>
</gene>
<feature type="transmembrane region" description="Helical" evidence="2">
    <location>
        <begin position="95"/>
        <end position="115"/>
    </location>
</feature>
<dbReference type="InterPro" id="IPR001480">
    <property type="entry name" value="Bulb-type_lectin_dom"/>
</dbReference>
<dbReference type="InterPro" id="IPR007921">
    <property type="entry name" value="CHAP_dom"/>
</dbReference>
<keyword evidence="6" id="KW-1185">Reference proteome</keyword>
<evidence type="ECO:0000256" key="1">
    <source>
        <dbReference type="SAM" id="MobiDB-lite"/>
    </source>
</evidence>
<dbReference type="SUPFAM" id="SSF51110">
    <property type="entry name" value="alpha-D-mannose-specific plant lectins"/>
    <property type="match status" value="1"/>
</dbReference>
<reference evidence="5 6" key="1">
    <citation type="submission" date="2020-12" db="EMBL/GenBank/DDBJ databases">
        <title>Genome public.</title>
        <authorList>
            <person name="Sun Q."/>
        </authorList>
    </citation>
    <scope>NUCLEOTIDE SEQUENCE [LARGE SCALE GENOMIC DNA]</scope>
    <source>
        <strain evidence="5 6">CCM 8864</strain>
    </source>
</reference>
<keyword evidence="2" id="KW-0472">Membrane</keyword>
<dbReference type="InterPro" id="IPR036426">
    <property type="entry name" value="Bulb-type_lectin_dom_sf"/>
</dbReference>
<dbReference type="InterPro" id="IPR038765">
    <property type="entry name" value="Papain-like_cys_pep_sf"/>
</dbReference>
<accession>A0ABS0VVE1</accession>
<dbReference type="EMBL" id="JAEIOT010000007">
    <property type="protein sequence ID" value="MBI9000746.1"/>
    <property type="molecule type" value="Genomic_DNA"/>
</dbReference>
<comment type="caution">
    <text evidence="5">The sequence shown here is derived from an EMBL/GenBank/DDBJ whole genome shotgun (WGS) entry which is preliminary data.</text>
</comment>
<organism evidence="5 6">
    <name type="scientific">Corynebacterium marambiense</name>
    <dbReference type="NCBI Taxonomy" id="2765364"/>
    <lineage>
        <taxon>Bacteria</taxon>
        <taxon>Bacillati</taxon>
        <taxon>Actinomycetota</taxon>
        <taxon>Actinomycetes</taxon>
        <taxon>Mycobacteriales</taxon>
        <taxon>Corynebacteriaceae</taxon>
        <taxon>Corynebacterium</taxon>
    </lineage>
</organism>
<dbReference type="Gene3D" id="3.90.1720.10">
    <property type="entry name" value="endopeptidase domain like (from Nostoc punctiforme)"/>
    <property type="match status" value="1"/>
</dbReference>
<evidence type="ECO:0000256" key="3">
    <source>
        <dbReference type="SAM" id="SignalP"/>
    </source>
</evidence>
<keyword evidence="3" id="KW-0732">Signal</keyword>